<protein>
    <submittedName>
        <fullName evidence="5">Transketolase domain protein</fullName>
    </submittedName>
</protein>
<dbReference type="HOGENOM" id="CLU_009227_4_1_0"/>
<dbReference type="EMBL" id="DF820473">
    <property type="protein sequence ID" value="GAK60478.1"/>
    <property type="molecule type" value="Genomic_DNA"/>
</dbReference>
<feature type="domain" description="Transketolase N-terminal" evidence="4">
    <location>
        <begin position="29"/>
        <end position="286"/>
    </location>
</feature>
<dbReference type="Proteomes" id="UP000030661">
    <property type="component" value="Unassembled WGS sequence"/>
</dbReference>
<dbReference type="PANTHER" id="PTHR47514:SF1">
    <property type="entry name" value="TRANSKETOLASE N-TERMINAL SECTION-RELATED"/>
    <property type="match status" value="1"/>
</dbReference>
<dbReference type="Gene3D" id="3.40.50.970">
    <property type="match status" value="1"/>
</dbReference>
<evidence type="ECO:0000256" key="1">
    <source>
        <dbReference type="ARBA" id="ARBA00001964"/>
    </source>
</evidence>
<accession>A0A081C7C3</accession>
<organism evidence="5">
    <name type="scientific">Vecturithrix granuli</name>
    <dbReference type="NCBI Taxonomy" id="1499967"/>
    <lineage>
        <taxon>Bacteria</taxon>
        <taxon>Candidatus Moduliflexota</taxon>
        <taxon>Candidatus Vecturitrichia</taxon>
        <taxon>Candidatus Vecturitrichales</taxon>
        <taxon>Candidatus Vecturitrichaceae</taxon>
        <taxon>Candidatus Vecturithrix</taxon>
    </lineage>
</organism>
<dbReference type="SUPFAM" id="SSF52518">
    <property type="entry name" value="Thiamin diphosphate-binding fold (THDP-binding)"/>
    <property type="match status" value="1"/>
</dbReference>
<dbReference type="AlphaFoldDB" id="A0A081C7C3"/>
<evidence type="ECO:0000313" key="5">
    <source>
        <dbReference type="EMBL" id="GAK60478.1"/>
    </source>
</evidence>
<comment type="cofactor">
    <cofactor evidence="1">
        <name>thiamine diphosphate</name>
        <dbReference type="ChEBI" id="CHEBI:58937"/>
    </cofactor>
</comment>
<evidence type="ECO:0000256" key="2">
    <source>
        <dbReference type="ARBA" id="ARBA00007131"/>
    </source>
</evidence>
<gene>
    <name evidence="5" type="ORF">U27_00375</name>
</gene>
<evidence type="ECO:0000256" key="3">
    <source>
        <dbReference type="ARBA" id="ARBA00023052"/>
    </source>
</evidence>
<dbReference type="eggNOG" id="COG3959">
    <property type="taxonomic scope" value="Bacteria"/>
</dbReference>
<dbReference type="CDD" id="cd02012">
    <property type="entry name" value="TPP_TK"/>
    <property type="match status" value="1"/>
</dbReference>
<keyword evidence="6" id="KW-1185">Reference proteome</keyword>
<comment type="similarity">
    <text evidence="2">Belongs to the transketolase family.</text>
</comment>
<proteinExistence type="inferred from homology"/>
<evidence type="ECO:0000313" key="6">
    <source>
        <dbReference type="Proteomes" id="UP000030661"/>
    </source>
</evidence>
<keyword evidence="3" id="KW-0786">Thiamine pyrophosphate</keyword>
<evidence type="ECO:0000259" key="4">
    <source>
        <dbReference type="Pfam" id="PF00456"/>
    </source>
</evidence>
<sequence length="300" mass="33792">MKTLRSLTLQEILSETNLSKKAVMLQYQAQYFRLKAFDILHEKGTGHWGGASSAAEVLTTLYYHVMNITPDNPAWPDRDRFVLSKGHASVMLYSVLAYRGYFPTDELSTFRQLNSRLQGHPCMNETPGVEMSTGALGHGLSVALGMALAARVQKKSFWSYVMFGEGCLDEGQTWEAIMAAAKFRPERLVALIDYNGVQLDGPSNEIMPLEPLAEKFRAFRWNIAPKAYDGHNIPDIFDSFDWIKQQSTWPVAVIYRTHKGKGVSFMEDNHQWHGAPIGDDDYAKGRPELLATLNELEAKL</sequence>
<reference evidence="5" key="1">
    <citation type="journal article" date="2015" name="PeerJ">
        <title>First genomic representation of candidate bacterial phylum KSB3 points to enhanced environmental sensing as a trigger of wastewater bulking.</title>
        <authorList>
            <person name="Sekiguchi Y."/>
            <person name="Ohashi A."/>
            <person name="Parks D.H."/>
            <person name="Yamauchi T."/>
            <person name="Tyson G.W."/>
            <person name="Hugenholtz P."/>
        </authorList>
    </citation>
    <scope>NUCLEOTIDE SEQUENCE [LARGE SCALE GENOMIC DNA]</scope>
</reference>
<name>A0A081C7C3_VECG1</name>
<dbReference type="InterPro" id="IPR029061">
    <property type="entry name" value="THDP-binding"/>
</dbReference>
<dbReference type="InterPro" id="IPR005474">
    <property type="entry name" value="Transketolase_N"/>
</dbReference>
<dbReference type="PANTHER" id="PTHR47514">
    <property type="entry name" value="TRANSKETOLASE N-TERMINAL SECTION-RELATED"/>
    <property type="match status" value="1"/>
</dbReference>
<dbReference type="Pfam" id="PF00456">
    <property type="entry name" value="Transketolase_N"/>
    <property type="match status" value="1"/>
</dbReference>
<dbReference type="STRING" id="1499967.U27_00375"/>